<dbReference type="EMBL" id="LAZR01006963">
    <property type="protein sequence ID" value="KKM88387.1"/>
    <property type="molecule type" value="Genomic_DNA"/>
</dbReference>
<organism evidence="1">
    <name type="scientific">marine sediment metagenome</name>
    <dbReference type="NCBI Taxonomy" id="412755"/>
    <lineage>
        <taxon>unclassified sequences</taxon>
        <taxon>metagenomes</taxon>
        <taxon>ecological metagenomes</taxon>
    </lineage>
</organism>
<reference evidence="1" key="1">
    <citation type="journal article" date="2015" name="Nature">
        <title>Complex archaea that bridge the gap between prokaryotes and eukaryotes.</title>
        <authorList>
            <person name="Spang A."/>
            <person name="Saw J.H."/>
            <person name="Jorgensen S.L."/>
            <person name="Zaremba-Niedzwiedzka K."/>
            <person name="Martijn J."/>
            <person name="Lind A.E."/>
            <person name="van Eijk R."/>
            <person name="Schleper C."/>
            <person name="Guy L."/>
            <person name="Ettema T.J."/>
        </authorList>
    </citation>
    <scope>NUCLEOTIDE SEQUENCE</scope>
</reference>
<gene>
    <name evidence="1" type="ORF">LCGC14_1259200</name>
</gene>
<name>A0A0F9P4K5_9ZZZZ</name>
<sequence length="70" mass="7518">MEEFLNPTVNPLIQVNQLSDGRFEVEVLADLHGLTGDELSGILSVVQAFVTRLSKAGTGRTDVNTSQSDS</sequence>
<protein>
    <submittedName>
        <fullName evidence="1">Uncharacterized protein</fullName>
    </submittedName>
</protein>
<comment type="caution">
    <text evidence="1">The sequence shown here is derived from an EMBL/GenBank/DDBJ whole genome shotgun (WGS) entry which is preliminary data.</text>
</comment>
<proteinExistence type="predicted"/>
<dbReference type="AlphaFoldDB" id="A0A0F9P4K5"/>
<evidence type="ECO:0000313" key="1">
    <source>
        <dbReference type="EMBL" id="KKM88387.1"/>
    </source>
</evidence>
<accession>A0A0F9P4K5</accession>